<evidence type="ECO:0000313" key="7">
    <source>
        <dbReference type="EMBL" id="KAH7139277.1"/>
    </source>
</evidence>
<feature type="transmembrane region" description="Helical" evidence="6">
    <location>
        <begin position="245"/>
        <end position="263"/>
    </location>
</feature>
<evidence type="ECO:0000313" key="8">
    <source>
        <dbReference type="Proteomes" id="UP000700596"/>
    </source>
</evidence>
<accession>A0A9P9IZ73</accession>
<organism evidence="7 8">
    <name type="scientific">Dendryphion nanum</name>
    <dbReference type="NCBI Taxonomy" id="256645"/>
    <lineage>
        <taxon>Eukaryota</taxon>
        <taxon>Fungi</taxon>
        <taxon>Dikarya</taxon>
        <taxon>Ascomycota</taxon>
        <taxon>Pezizomycotina</taxon>
        <taxon>Dothideomycetes</taxon>
        <taxon>Pleosporomycetidae</taxon>
        <taxon>Pleosporales</taxon>
        <taxon>Torulaceae</taxon>
        <taxon>Dendryphion</taxon>
    </lineage>
</organism>
<dbReference type="Pfam" id="PF03595">
    <property type="entry name" value="SLAC1"/>
    <property type="match status" value="1"/>
</dbReference>
<evidence type="ECO:0000256" key="2">
    <source>
        <dbReference type="ARBA" id="ARBA00022692"/>
    </source>
</evidence>
<dbReference type="InterPro" id="IPR030185">
    <property type="entry name" value="Mae1"/>
</dbReference>
<feature type="region of interest" description="Disordered" evidence="5">
    <location>
        <begin position="467"/>
        <end position="532"/>
    </location>
</feature>
<keyword evidence="8" id="KW-1185">Reference proteome</keyword>
<sequence length="532" mass="59888">MQWRNHAPFSTPHHEEHDPFDEVKIEPGAESSGEEKKSVSESNGNRGDGRDRGEGRSGSDVELSLSETQQARREREKVDRDIDREKREMESGGQRAKLSFKERIRHFTWTWFTMTMATGGIANVLYTVPFRFHGLYALGCIFFILNMVLFLFNIAMISLRFYFYPSTFKASFIHPTESLFIPACVISFGTILINISQYGVDRTGSWLETTMAVLYWVDCGLSILFSVGIYLIMWSTQTFTISQMTPVWIFPAYPLLIIGPHAGNLAPKVLNPVRALNIILSGYVIQGIGFMVSLMIYSAFLYRLMTQKLPKESLRPGMFISVGPSGFTIAGIINMGQELPKVVGADFMGKGMGEFAGNVSMVCANWVGLWLWGLAFWFFFVSVGAHWSCARRGKMDFAMTWYSFIFPNTALTTATFAVAKALGGNKPIQYVGCALTIGLIIAWFWVFGMMIRAVVLKQILWPQKQEDRTEGGWKQPSEEEQRRRAWAEGQDGGEAGLWRSLSRKKTNGRGEGNEGATARRRGWSFASMTSRA</sequence>
<dbReference type="CDD" id="cd09317">
    <property type="entry name" value="TDT_Mae1_like"/>
    <property type="match status" value="1"/>
</dbReference>
<feature type="compositionally biased region" description="Basic and acidic residues" evidence="5">
    <location>
        <begin position="12"/>
        <end position="39"/>
    </location>
</feature>
<feature type="region of interest" description="Disordered" evidence="5">
    <location>
        <begin position="1"/>
        <end position="94"/>
    </location>
</feature>
<feature type="transmembrane region" description="Helical" evidence="6">
    <location>
        <begin position="283"/>
        <end position="305"/>
    </location>
</feature>
<gene>
    <name evidence="7" type="ORF">B0J11DRAFT_546748</name>
</gene>
<evidence type="ECO:0000256" key="3">
    <source>
        <dbReference type="ARBA" id="ARBA00022989"/>
    </source>
</evidence>
<dbReference type="EMBL" id="JAGMWT010000001">
    <property type="protein sequence ID" value="KAH7139277.1"/>
    <property type="molecule type" value="Genomic_DNA"/>
</dbReference>
<comment type="subcellular location">
    <subcellularLocation>
        <location evidence="1">Membrane</location>
        <topology evidence="1">Multi-pass membrane protein</topology>
    </subcellularLocation>
</comment>
<evidence type="ECO:0000256" key="4">
    <source>
        <dbReference type="ARBA" id="ARBA00023136"/>
    </source>
</evidence>
<evidence type="ECO:0000256" key="5">
    <source>
        <dbReference type="SAM" id="MobiDB-lite"/>
    </source>
</evidence>
<feature type="transmembrane region" description="Helical" evidence="6">
    <location>
        <begin position="179"/>
        <end position="200"/>
    </location>
</feature>
<keyword evidence="3 6" id="KW-1133">Transmembrane helix</keyword>
<evidence type="ECO:0000256" key="6">
    <source>
        <dbReference type="SAM" id="Phobius"/>
    </source>
</evidence>
<dbReference type="GO" id="GO:0016020">
    <property type="term" value="C:membrane"/>
    <property type="evidence" value="ECO:0007669"/>
    <property type="project" value="UniProtKB-SubCell"/>
</dbReference>
<feature type="transmembrane region" description="Helical" evidence="6">
    <location>
        <begin position="355"/>
        <end position="380"/>
    </location>
</feature>
<feature type="compositionally biased region" description="Basic and acidic residues" evidence="5">
    <location>
        <begin position="467"/>
        <end position="486"/>
    </location>
</feature>
<feature type="compositionally biased region" description="Basic and acidic residues" evidence="5">
    <location>
        <begin position="70"/>
        <end position="90"/>
    </location>
</feature>
<dbReference type="InterPro" id="IPR004695">
    <property type="entry name" value="SLAC1/Mae1/Ssu1/TehA"/>
</dbReference>
<feature type="compositionally biased region" description="Basic and acidic residues" evidence="5">
    <location>
        <begin position="47"/>
        <end position="59"/>
    </location>
</feature>
<dbReference type="PANTHER" id="PTHR31162:SF3">
    <property type="entry name" value="TRANSPORTER_MALIC ACID TRANSPORT PROTEIN, PUTATIVE-RELATED"/>
    <property type="match status" value="1"/>
</dbReference>
<evidence type="ECO:0000256" key="1">
    <source>
        <dbReference type="ARBA" id="ARBA00004141"/>
    </source>
</evidence>
<dbReference type="PANTHER" id="PTHR31162">
    <property type="entry name" value="MALIC ACID TRANSPORT PROTEIN-RELATED"/>
    <property type="match status" value="1"/>
</dbReference>
<feature type="transmembrane region" description="Helical" evidence="6">
    <location>
        <begin position="134"/>
        <end position="159"/>
    </location>
</feature>
<keyword evidence="4 6" id="KW-0472">Membrane</keyword>
<feature type="transmembrane region" description="Helical" evidence="6">
    <location>
        <begin position="401"/>
        <end position="422"/>
    </location>
</feature>
<dbReference type="AlphaFoldDB" id="A0A9P9IZ73"/>
<dbReference type="Proteomes" id="UP000700596">
    <property type="component" value="Unassembled WGS sequence"/>
</dbReference>
<proteinExistence type="predicted"/>
<feature type="transmembrane region" description="Helical" evidence="6">
    <location>
        <begin position="212"/>
        <end position="233"/>
    </location>
</feature>
<reference evidence="7" key="1">
    <citation type="journal article" date="2021" name="Nat. Commun.">
        <title>Genetic determinants of endophytism in the Arabidopsis root mycobiome.</title>
        <authorList>
            <person name="Mesny F."/>
            <person name="Miyauchi S."/>
            <person name="Thiergart T."/>
            <person name="Pickel B."/>
            <person name="Atanasova L."/>
            <person name="Karlsson M."/>
            <person name="Huettel B."/>
            <person name="Barry K.W."/>
            <person name="Haridas S."/>
            <person name="Chen C."/>
            <person name="Bauer D."/>
            <person name="Andreopoulos W."/>
            <person name="Pangilinan J."/>
            <person name="LaButti K."/>
            <person name="Riley R."/>
            <person name="Lipzen A."/>
            <person name="Clum A."/>
            <person name="Drula E."/>
            <person name="Henrissat B."/>
            <person name="Kohler A."/>
            <person name="Grigoriev I.V."/>
            <person name="Martin F.M."/>
            <person name="Hacquard S."/>
        </authorList>
    </citation>
    <scope>NUCLEOTIDE SEQUENCE</scope>
    <source>
        <strain evidence="7">MPI-CAGE-CH-0243</strain>
    </source>
</reference>
<protein>
    <submittedName>
        <fullName evidence="7">Voltage-dependent anion channel-domain-containing protein</fullName>
    </submittedName>
</protein>
<feature type="transmembrane region" description="Helical" evidence="6">
    <location>
        <begin position="107"/>
        <end position="128"/>
    </location>
</feature>
<dbReference type="InterPro" id="IPR038665">
    <property type="entry name" value="Voltage-dep_anion_channel_sf"/>
</dbReference>
<keyword evidence="2 6" id="KW-0812">Transmembrane</keyword>
<dbReference type="GO" id="GO:0015140">
    <property type="term" value="F:malate transmembrane transporter activity"/>
    <property type="evidence" value="ECO:0007669"/>
    <property type="project" value="InterPro"/>
</dbReference>
<dbReference type="OrthoDB" id="2901184at2759"/>
<name>A0A9P9IZ73_9PLEO</name>
<dbReference type="Gene3D" id="1.50.10.150">
    <property type="entry name" value="Voltage-dependent anion channel"/>
    <property type="match status" value="1"/>
</dbReference>
<comment type="caution">
    <text evidence="7">The sequence shown here is derived from an EMBL/GenBank/DDBJ whole genome shotgun (WGS) entry which is preliminary data.</text>
</comment>
<feature type="transmembrane region" description="Helical" evidence="6">
    <location>
        <begin position="428"/>
        <end position="455"/>
    </location>
</feature>